<comment type="caution">
    <text evidence="3">The sequence shown here is derived from an EMBL/GenBank/DDBJ whole genome shotgun (WGS) entry which is preliminary data.</text>
</comment>
<dbReference type="RefSeq" id="WP_168510753.1">
    <property type="nucleotide sequence ID" value="NZ_JAAXLS010000001.1"/>
</dbReference>
<evidence type="ECO:0000259" key="2">
    <source>
        <dbReference type="Pfam" id="PF11887"/>
    </source>
</evidence>
<dbReference type="PANTHER" id="PTHR33371">
    <property type="entry name" value="INTERMEMBRANE PHOSPHOLIPID TRANSPORT SYSTEM BINDING PROTEIN MLAD-RELATED"/>
    <property type="match status" value="1"/>
</dbReference>
<dbReference type="NCBIfam" id="TIGR00996">
    <property type="entry name" value="Mtu_fam_mce"/>
    <property type="match status" value="1"/>
</dbReference>
<evidence type="ECO:0000313" key="3">
    <source>
        <dbReference type="EMBL" id="NKQ51671.1"/>
    </source>
</evidence>
<accession>A0ABX1IWT6</accession>
<feature type="domain" description="Mammalian cell entry C-terminal" evidence="2">
    <location>
        <begin position="117"/>
        <end position="329"/>
    </location>
</feature>
<dbReference type="InterPro" id="IPR005693">
    <property type="entry name" value="Mce"/>
</dbReference>
<proteinExistence type="predicted"/>
<reference evidence="3 4" key="1">
    <citation type="submission" date="2020-04" db="EMBL/GenBank/DDBJ databases">
        <title>Novel species.</title>
        <authorList>
            <person name="Teo W.F.A."/>
            <person name="Lipun K."/>
            <person name="Srisuk N."/>
            <person name="Duangmal K."/>
        </authorList>
    </citation>
    <scope>NUCLEOTIDE SEQUENCE [LARGE SCALE GENOMIC DNA]</scope>
    <source>
        <strain evidence="3 4">K13G38</strain>
    </source>
</reference>
<feature type="domain" description="Mce/MlaD" evidence="1">
    <location>
        <begin position="38"/>
        <end position="113"/>
    </location>
</feature>
<dbReference type="InterPro" id="IPR024516">
    <property type="entry name" value="Mce_C"/>
</dbReference>
<dbReference type="Pfam" id="PF11887">
    <property type="entry name" value="Mce4_CUP1"/>
    <property type="match status" value="1"/>
</dbReference>
<evidence type="ECO:0000313" key="4">
    <source>
        <dbReference type="Proteomes" id="UP000715441"/>
    </source>
</evidence>
<dbReference type="Proteomes" id="UP000715441">
    <property type="component" value="Unassembled WGS sequence"/>
</dbReference>
<dbReference type="PANTHER" id="PTHR33371:SF17">
    <property type="entry name" value="MCE-FAMILY PROTEIN MCE1B"/>
    <property type="match status" value="1"/>
</dbReference>
<dbReference type="InterPro" id="IPR052336">
    <property type="entry name" value="MlaD_Phospholipid_Transporter"/>
</dbReference>
<dbReference type="InterPro" id="IPR003399">
    <property type="entry name" value="Mce/MlaD"/>
</dbReference>
<keyword evidence="4" id="KW-1185">Reference proteome</keyword>
<name>A0ABX1IWT6_9PSEU</name>
<protein>
    <submittedName>
        <fullName evidence="3">MCE family protein</fullName>
    </submittedName>
</protein>
<dbReference type="Pfam" id="PF02470">
    <property type="entry name" value="MlaD"/>
    <property type="match status" value="1"/>
</dbReference>
<organism evidence="3 4">
    <name type="scientific">Amycolatopsis acididurans</name>
    <dbReference type="NCBI Taxonomy" id="2724524"/>
    <lineage>
        <taxon>Bacteria</taxon>
        <taxon>Bacillati</taxon>
        <taxon>Actinomycetota</taxon>
        <taxon>Actinomycetes</taxon>
        <taxon>Pseudonocardiales</taxon>
        <taxon>Pseudonocardiaceae</taxon>
        <taxon>Amycolatopsis</taxon>
    </lineage>
</organism>
<dbReference type="EMBL" id="JAAXLS010000001">
    <property type="protein sequence ID" value="NKQ51671.1"/>
    <property type="molecule type" value="Genomic_DNA"/>
</dbReference>
<evidence type="ECO:0000259" key="1">
    <source>
        <dbReference type="Pfam" id="PF02470"/>
    </source>
</evidence>
<gene>
    <name evidence="3" type="ORF">HFP15_02105</name>
</gene>
<sequence>MKTGTLALKLGVFFAVTGLALAYLGVLLGGGTGGGAEVQVAAVFTNVSFLKPGDEVRIAGVHVGRVDTIGMRPDSTVSVAMSVSGAPQLTDGTAAAIRYKNLSGDRYVELSDGPGTGRPLTANDTIPVSRTTPALDLDVLVGGFEPLFQALSPDQVNQLSGSLIQVLQGQAGALSAFLAAVSSATSALADRDQLIGSVIDNLDATLRTFDQHSAQVADLLVQARDLVSGLAADRNTITGALSHLNDLSGTAAALLPVLRPDLNADIRDLGQVSQTLDNHQGEVDAALRELPDAYRAVARIGVHGSFFNAYLCSVRVRMTGADGQPVYTPFIDSSAPRCQDGSGN</sequence>